<dbReference type="GeneID" id="62144647"/>
<feature type="compositionally biased region" description="Low complexity" evidence="1">
    <location>
        <begin position="42"/>
        <end position="59"/>
    </location>
</feature>
<dbReference type="Proteomes" id="UP000710849">
    <property type="component" value="Unassembled WGS sequence"/>
</dbReference>
<evidence type="ECO:0000313" key="3">
    <source>
        <dbReference type="Proteomes" id="UP000710849"/>
    </source>
</evidence>
<feature type="region of interest" description="Disordered" evidence="1">
    <location>
        <begin position="1"/>
        <end position="108"/>
    </location>
</feature>
<gene>
    <name evidence="2" type="ORF">EAE97_001058</name>
</gene>
<comment type="caution">
    <text evidence="2">The sequence shown here is derived from an EMBL/GenBank/DDBJ whole genome shotgun (WGS) entry which is preliminary data.</text>
</comment>
<keyword evidence="3" id="KW-1185">Reference proteome</keyword>
<organism evidence="2 3">
    <name type="scientific">Botrytis byssoidea</name>
    <dbReference type="NCBI Taxonomy" id="139641"/>
    <lineage>
        <taxon>Eukaryota</taxon>
        <taxon>Fungi</taxon>
        <taxon>Dikarya</taxon>
        <taxon>Ascomycota</taxon>
        <taxon>Pezizomycotina</taxon>
        <taxon>Leotiomycetes</taxon>
        <taxon>Helotiales</taxon>
        <taxon>Sclerotiniaceae</taxon>
        <taxon>Botrytis</taxon>
    </lineage>
</organism>
<dbReference type="EMBL" id="RCSW01000002">
    <property type="protein sequence ID" value="KAF7953659.1"/>
    <property type="molecule type" value="Genomic_DNA"/>
</dbReference>
<evidence type="ECO:0000313" key="2">
    <source>
        <dbReference type="EMBL" id="KAF7953659.1"/>
    </source>
</evidence>
<evidence type="ECO:0000256" key="1">
    <source>
        <dbReference type="SAM" id="MobiDB-lite"/>
    </source>
</evidence>
<dbReference type="RefSeq" id="XP_038737469.1">
    <property type="nucleotide sequence ID" value="XM_038871568.1"/>
</dbReference>
<sequence length="108" mass="11661">MSSTNNNNGKGKGTFPKEGLPITFKQGSHSRRSADLVAGHPKTTGSSTKTSQASSSKPSVQIRDDSESNSDRREEARRGAYKDLTGRYPSSSDSDKKEKEKGKAKAKK</sequence>
<feature type="compositionally biased region" description="Basic and acidic residues" evidence="1">
    <location>
        <begin position="62"/>
        <end position="85"/>
    </location>
</feature>
<name>A0A9P5IWW3_9HELO</name>
<reference evidence="2 3" key="1">
    <citation type="journal article" date="2020" name="Genome Biol. Evol.">
        <title>Comparative genomics of Sclerotiniaceae.</title>
        <authorList>
            <person name="Valero Jimenez C.A."/>
            <person name="Steentjes M."/>
            <person name="Scholten O.E."/>
            <person name="Van Kan J.A.L."/>
        </authorList>
    </citation>
    <scope>NUCLEOTIDE SEQUENCE [LARGE SCALE GENOMIC DNA]</scope>
    <source>
        <strain evidence="2 3">MUCL 94</strain>
    </source>
</reference>
<feature type="compositionally biased region" description="Basic and acidic residues" evidence="1">
    <location>
        <begin position="93"/>
        <end position="108"/>
    </location>
</feature>
<accession>A0A9P5IWW3</accession>
<dbReference type="AlphaFoldDB" id="A0A9P5IWW3"/>
<proteinExistence type="predicted"/>
<protein>
    <submittedName>
        <fullName evidence="2">Uncharacterized protein</fullName>
    </submittedName>
</protein>